<accession>A0A0F8WXH5</accession>
<organism evidence="1">
    <name type="scientific">marine sediment metagenome</name>
    <dbReference type="NCBI Taxonomy" id="412755"/>
    <lineage>
        <taxon>unclassified sequences</taxon>
        <taxon>metagenomes</taxon>
        <taxon>ecological metagenomes</taxon>
    </lineage>
</organism>
<proteinExistence type="predicted"/>
<dbReference type="AlphaFoldDB" id="A0A0F8WXH5"/>
<reference evidence="1" key="1">
    <citation type="journal article" date="2015" name="Nature">
        <title>Complex archaea that bridge the gap between prokaryotes and eukaryotes.</title>
        <authorList>
            <person name="Spang A."/>
            <person name="Saw J.H."/>
            <person name="Jorgensen S.L."/>
            <person name="Zaremba-Niedzwiedzka K."/>
            <person name="Martijn J."/>
            <person name="Lind A.E."/>
            <person name="van Eijk R."/>
            <person name="Schleper C."/>
            <person name="Guy L."/>
            <person name="Ettema T.J."/>
        </authorList>
    </citation>
    <scope>NUCLEOTIDE SEQUENCE</scope>
</reference>
<name>A0A0F8WXH5_9ZZZZ</name>
<gene>
    <name evidence="1" type="ORF">LCGC14_3013290</name>
</gene>
<evidence type="ECO:0000313" key="1">
    <source>
        <dbReference type="EMBL" id="KKK61542.1"/>
    </source>
</evidence>
<sequence>MKTTEITNNQDIIDSRDIVERIKELEGEGVVPLDEIDQEDEVEDAELAEELQHLKALTEEASSSEWSSGVTLISEDYFEDYAREFAEDVGAIDKSYDWPANHIDWERASNELQLDYMGVDFDGVTYYFR</sequence>
<comment type="caution">
    <text evidence="1">The sequence shown here is derived from an EMBL/GenBank/DDBJ whole genome shotgun (WGS) entry which is preliminary data.</text>
</comment>
<protein>
    <submittedName>
        <fullName evidence="1">Uncharacterized protein</fullName>
    </submittedName>
</protein>
<dbReference type="EMBL" id="LAZR01062425">
    <property type="protein sequence ID" value="KKK61542.1"/>
    <property type="molecule type" value="Genomic_DNA"/>
</dbReference>